<dbReference type="Pfam" id="PF03061">
    <property type="entry name" value="4HBT"/>
    <property type="match status" value="1"/>
</dbReference>
<reference evidence="2" key="1">
    <citation type="submission" date="2022-07" db="EMBL/GenBank/DDBJ databases">
        <title>Evaluation of T. orientalis genome assembly methods using nanopore sequencing and analysis of variation between genomes.</title>
        <authorList>
            <person name="Yam J."/>
            <person name="Micallef M.L."/>
            <person name="Liu M."/>
            <person name="Djordjevic S.P."/>
            <person name="Bogema D.R."/>
            <person name="Jenkins C."/>
        </authorList>
    </citation>
    <scope>NUCLEOTIDE SEQUENCE</scope>
    <source>
        <strain evidence="2">Fish Creek</strain>
    </source>
</reference>
<evidence type="ECO:0000259" key="1">
    <source>
        <dbReference type="Pfam" id="PF03061"/>
    </source>
</evidence>
<dbReference type="InterPro" id="IPR052061">
    <property type="entry name" value="PTE-AB_protein"/>
</dbReference>
<dbReference type="EMBL" id="CP056066">
    <property type="protein sequence ID" value="UKJ89157.1"/>
    <property type="molecule type" value="Genomic_DNA"/>
</dbReference>
<evidence type="ECO:0000313" key="2">
    <source>
        <dbReference type="EMBL" id="UKJ89157.1"/>
    </source>
</evidence>
<gene>
    <name evidence="2" type="ORF">MACJ_002404</name>
</gene>
<name>A0A976M674_THEOR</name>
<dbReference type="Gene3D" id="3.10.129.10">
    <property type="entry name" value="Hotdog Thioesterase"/>
    <property type="match status" value="1"/>
</dbReference>
<sequence length="249" mass="27693">MRHTLPLQCIYCKVGTYGHPYRYAGQSYVPSSRHIPHARVLIWIYWAYNSADDALIWQQGCGNDLSMSLITWKRIINGKFGHLFNDLLMADPSFKKRMFVNSSTELVNDGTAPDEEEYKKMSREEILKMLSKDECRTGNVHLMTIVDVGNNACGHAGIWHGGVISAIFDNLFGLMGNIVLPLAATKSLTVNFKAPVTVGSTVIALTEHDPEVTPTTDRFTVTGSMYDETGKLVATGSSELVDVSKRWSK</sequence>
<dbReference type="CDD" id="cd03443">
    <property type="entry name" value="PaaI_thioesterase"/>
    <property type="match status" value="1"/>
</dbReference>
<dbReference type="PANTHER" id="PTHR47260:SF1">
    <property type="entry name" value="UPF0644 PROTEIN PB2B4.06"/>
    <property type="match status" value="1"/>
</dbReference>
<dbReference type="InterPro" id="IPR006683">
    <property type="entry name" value="Thioestr_dom"/>
</dbReference>
<feature type="domain" description="Thioesterase" evidence="1">
    <location>
        <begin position="157"/>
        <end position="204"/>
    </location>
</feature>
<evidence type="ECO:0000313" key="3">
    <source>
        <dbReference type="Proteomes" id="UP000244803"/>
    </source>
</evidence>
<dbReference type="PANTHER" id="PTHR47260">
    <property type="entry name" value="UPF0644 PROTEIN PB2B4.06"/>
    <property type="match status" value="1"/>
</dbReference>
<dbReference type="SUPFAM" id="SSF54637">
    <property type="entry name" value="Thioesterase/thiol ester dehydrase-isomerase"/>
    <property type="match status" value="1"/>
</dbReference>
<proteinExistence type="predicted"/>
<dbReference type="OrthoDB" id="506431at2759"/>
<accession>A0A976M674</accession>
<protein>
    <recommendedName>
        <fullName evidence="1">Thioesterase domain-containing protein</fullName>
    </recommendedName>
</protein>
<organism evidence="2 3">
    <name type="scientific">Theileria orientalis</name>
    <dbReference type="NCBI Taxonomy" id="68886"/>
    <lineage>
        <taxon>Eukaryota</taxon>
        <taxon>Sar</taxon>
        <taxon>Alveolata</taxon>
        <taxon>Apicomplexa</taxon>
        <taxon>Aconoidasida</taxon>
        <taxon>Piroplasmida</taxon>
        <taxon>Theileriidae</taxon>
        <taxon>Theileria</taxon>
    </lineage>
</organism>
<dbReference type="InterPro" id="IPR029069">
    <property type="entry name" value="HotDog_dom_sf"/>
</dbReference>
<dbReference type="AlphaFoldDB" id="A0A976M674"/>
<dbReference type="Proteomes" id="UP000244803">
    <property type="component" value="Chromosome 3"/>
</dbReference>